<comment type="caution">
    <text evidence="3">The sequence shown here is derived from an EMBL/GenBank/DDBJ whole genome shotgun (WGS) entry which is preliminary data.</text>
</comment>
<evidence type="ECO:0000313" key="3">
    <source>
        <dbReference type="EMBL" id="MFD2638125.1"/>
    </source>
</evidence>
<dbReference type="InterPro" id="IPR002767">
    <property type="entry name" value="Thiamine_BP"/>
</dbReference>
<dbReference type="InterPro" id="IPR029756">
    <property type="entry name" value="MTH1187/YkoF-like"/>
</dbReference>
<protein>
    <submittedName>
        <fullName evidence="3">MTH1187 family thiamine-binding protein</fullName>
    </submittedName>
</protein>
<dbReference type="SUPFAM" id="SSF89957">
    <property type="entry name" value="MTH1187/YkoF-like"/>
    <property type="match status" value="1"/>
</dbReference>
<dbReference type="PANTHER" id="PTHR33777:SF1">
    <property type="entry name" value="UPF0045 PROTEIN ECM15"/>
    <property type="match status" value="1"/>
</dbReference>
<evidence type="ECO:0000313" key="4">
    <source>
        <dbReference type="Proteomes" id="UP001597452"/>
    </source>
</evidence>
<gene>
    <name evidence="3" type="ORF">ACFSW4_04490</name>
</gene>
<feature type="domain" description="Thiamine-binding protein" evidence="2">
    <location>
        <begin position="6"/>
        <end position="95"/>
    </location>
</feature>
<dbReference type="Proteomes" id="UP001597452">
    <property type="component" value="Unassembled WGS sequence"/>
</dbReference>
<dbReference type="RefSeq" id="WP_054752554.1">
    <property type="nucleotide sequence ID" value="NZ_JBHUMZ010000013.1"/>
</dbReference>
<organism evidence="3 4">
    <name type="scientific">Piscibacillus salipiscarius</name>
    <dbReference type="NCBI Taxonomy" id="299480"/>
    <lineage>
        <taxon>Bacteria</taxon>
        <taxon>Bacillati</taxon>
        <taxon>Bacillota</taxon>
        <taxon>Bacilli</taxon>
        <taxon>Bacillales</taxon>
        <taxon>Bacillaceae</taxon>
        <taxon>Piscibacillus</taxon>
    </lineage>
</organism>
<dbReference type="Pfam" id="PF01910">
    <property type="entry name" value="Thiamine_BP"/>
    <property type="match status" value="1"/>
</dbReference>
<dbReference type="PANTHER" id="PTHR33777">
    <property type="entry name" value="UPF0045 PROTEIN ECM15"/>
    <property type="match status" value="1"/>
</dbReference>
<sequence length="96" mass="10605">MANALVSIQIIPKTKNGEDVIPYVDEAIKLIEDSGVTYQVNALETTMEGELSKLLSVVENMNEKMTELGSPSVISQVKIAYRPEGITMGELTEKYR</sequence>
<evidence type="ECO:0000256" key="1">
    <source>
        <dbReference type="ARBA" id="ARBA00010272"/>
    </source>
</evidence>
<dbReference type="Gene3D" id="3.30.70.930">
    <property type="match status" value="1"/>
</dbReference>
<accession>A0ABW5Q8H3</accession>
<comment type="similarity">
    <text evidence="1">Belongs to the UPF0045 family.</text>
</comment>
<dbReference type="InterPro" id="IPR051614">
    <property type="entry name" value="UPF0045_domain"/>
</dbReference>
<reference evidence="4" key="1">
    <citation type="journal article" date="2019" name="Int. J. Syst. Evol. Microbiol.">
        <title>The Global Catalogue of Microorganisms (GCM) 10K type strain sequencing project: providing services to taxonomists for standard genome sequencing and annotation.</title>
        <authorList>
            <consortium name="The Broad Institute Genomics Platform"/>
            <consortium name="The Broad Institute Genome Sequencing Center for Infectious Disease"/>
            <person name="Wu L."/>
            <person name="Ma J."/>
        </authorList>
    </citation>
    <scope>NUCLEOTIDE SEQUENCE [LARGE SCALE GENOMIC DNA]</scope>
    <source>
        <strain evidence="4">TISTR 1571</strain>
    </source>
</reference>
<name>A0ABW5Q8H3_9BACI</name>
<evidence type="ECO:0000259" key="2">
    <source>
        <dbReference type="Pfam" id="PF01910"/>
    </source>
</evidence>
<keyword evidence="4" id="KW-1185">Reference proteome</keyword>
<proteinExistence type="inferred from homology"/>
<dbReference type="EMBL" id="JBHUMZ010000013">
    <property type="protein sequence ID" value="MFD2638125.1"/>
    <property type="molecule type" value="Genomic_DNA"/>
</dbReference>